<reference evidence="2" key="2">
    <citation type="submission" date="2020-11" db="EMBL/GenBank/DDBJ databases">
        <authorList>
            <person name="McCartney M.A."/>
            <person name="Auch B."/>
            <person name="Kono T."/>
            <person name="Mallez S."/>
            <person name="Becker A."/>
            <person name="Gohl D.M."/>
            <person name="Silverstein K.A.T."/>
            <person name="Koren S."/>
            <person name="Bechman K.B."/>
            <person name="Herman A."/>
            <person name="Abrahante J.E."/>
            <person name="Garbe J."/>
        </authorList>
    </citation>
    <scope>NUCLEOTIDE SEQUENCE</scope>
    <source>
        <strain evidence="2">Duluth1</strain>
        <tissue evidence="2">Whole animal</tissue>
    </source>
</reference>
<organism evidence="2 3">
    <name type="scientific">Dreissena polymorpha</name>
    <name type="common">Zebra mussel</name>
    <name type="synonym">Mytilus polymorpha</name>
    <dbReference type="NCBI Taxonomy" id="45954"/>
    <lineage>
        <taxon>Eukaryota</taxon>
        <taxon>Metazoa</taxon>
        <taxon>Spiralia</taxon>
        <taxon>Lophotrochozoa</taxon>
        <taxon>Mollusca</taxon>
        <taxon>Bivalvia</taxon>
        <taxon>Autobranchia</taxon>
        <taxon>Heteroconchia</taxon>
        <taxon>Euheterodonta</taxon>
        <taxon>Imparidentia</taxon>
        <taxon>Neoheterodontei</taxon>
        <taxon>Myida</taxon>
        <taxon>Dreissenoidea</taxon>
        <taxon>Dreissenidae</taxon>
        <taxon>Dreissena</taxon>
    </lineage>
</organism>
<name>A0A9D4J8R1_DREPO</name>
<evidence type="ECO:0000313" key="3">
    <source>
        <dbReference type="Proteomes" id="UP000828390"/>
    </source>
</evidence>
<comment type="caution">
    <text evidence="2">The sequence shown here is derived from an EMBL/GenBank/DDBJ whole genome shotgun (WGS) entry which is preliminary data.</text>
</comment>
<gene>
    <name evidence="2" type="ORF">DPMN_156364</name>
</gene>
<feature type="compositionally biased region" description="Low complexity" evidence="1">
    <location>
        <begin position="1"/>
        <end position="27"/>
    </location>
</feature>
<accession>A0A9D4J8R1</accession>
<keyword evidence="3" id="KW-1185">Reference proteome</keyword>
<sequence length="84" mass="8964">MAAAETAPVAGPALAPVPGLEPEAVPARAPPSKRRRAYVSAANDVDFVIFSSESMGYNVVTTWVSTMHYRALQTIIYLGQVCRA</sequence>
<evidence type="ECO:0000256" key="1">
    <source>
        <dbReference type="SAM" id="MobiDB-lite"/>
    </source>
</evidence>
<proteinExistence type="predicted"/>
<evidence type="ECO:0000313" key="2">
    <source>
        <dbReference type="EMBL" id="KAH3802685.1"/>
    </source>
</evidence>
<dbReference type="EMBL" id="JAIWYP010000007">
    <property type="protein sequence ID" value="KAH3802685.1"/>
    <property type="molecule type" value="Genomic_DNA"/>
</dbReference>
<protein>
    <submittedName>
        <fullName evidence="2">Uncharacterized protein</fullName>
    </submittedName>
</protein>
<dbReference type="Proteomes" id="UP000828390">
    <property type="component" value="Unassembled WGS sequence"/>
</dbReference>
<reference evidence="2" key="1">
    <citation type="journal article" date="2019" name="bioRxiv">
        <title>The Genome of the Zebra Mussel, Dreissena polymorpha: A Resource for Invasive Species Research.</title>
        <authorList>
            <person name="McCartney M.A."/>
            <person name="Auch B."/>
            <person name="Kono T."/>
            <person name="Mallez S."/>
            <person name="Zhang Y."/>
            <person name="Obille A."/>
            <person name="Becker A."/>
            <person name="Abrahante J.E."/>
            <person name="Garbe J."/>
            <person name="Badalamenti J.P."/>
            <person name="Herman A."/>
            <person name="Mangelson H."/>
            <person name="Liachko I."/>
            <person name="Sullivan S."/>
            <person name="Sone E.D."/>
            <person name="Koren S."/>
            <person name="Silverstein K.A.T."/>
            <person name="Beckman K.B."/>
            <person name="Gohl D.M."/>
        </authorList>
    </citation>
    <scope>NUCLEOTIDE SEQUENCE</scope>
    <source>
        <strain evidence="2">Duluth1</strain>
        <tissue evidence="2">Whole animal</tissue>
    </source>
</reference>
<dbReference type="AlphaFoldDB" id="A0A9D4J8R1"/>
<feature type="region of interest" description="Disordered" evidence="1">
    <location>
        <begin position="1"/>
        <end position="32"/>
    </location>
</feature>